<evidence type="ECO:0000313" key="3">
    <source>
        <dbReference type="Proteomes" id="UP001267407"/>
    </source>
</evidence>
<keyword evidence="1" id="KW-0732">Signal</keyword>
<accession>A0ABU2HH71</accession>
<dbReference type="Proteomes" id="UP001267407">
    <property type="component" value="Unassembled WGS sequence"/>
</dbReference>
<gene>
    <name evidence="2" type="ORF">RKA07_10000</name>
</gene>
<comment type="caution">
    <text evidence="2">The sequence shown here is derived from an EMBL/GenBank/DDBJ whole genome shotgun (WGS) entry which is preliminary data.</text>
</comment>
<dbReference type="Pfam" id="PF13174">
    <property type="entry name" value="TPR_6"/>
    <property type="match status" value="1"/>
</dbReference>
<dbReference type="EMBL" id="JAVMBO010000014">
    <property type="protein sequence ID" value="MDS1310419.1"/>
    <property type="molecule type" value="Genomic_DNA"/>
</dbReference>
<dbReference type="Gene3D" id="1.25.40.10">
    <property type="entry name" value="Tetratricopeptide repeat domain"/>
    <property type="match status" value="2"/>
</dbReference>
<keyword evidence="3" id="KW-1185">Reference proteome</keyword>
<evidence type="ECO:0000313" key="2">
    <source>
        <dbReference type="EMBL" id="MDS1310419.1"/>
    </source>
</evidence>
<dbReference type="RefSeq" id="WP_310966247.1">
    <property type="nucleotide sequence ID" value="NZ_JAVMBO010000014.1"/>
</dbReference>
<name>A0ABU2HH71_9GAMM</name>
<protein>
    <submittedName>
        <fullName evidence="2">Tetratricopeptide repeat protein</fullName>
    </submittedName>
</protein>
<reference evidence="2" key="1">
    <citation type="submission" date="2023-09" db="EMBL/GenBank/DDBJ databases">
        <title>Marinobacter sediminicola sp. nov. and Marinobacter maritimum sp. nov., isolated from marine sediment.</title>
        <authorList>
            <person name="An J."/>
        </authorList>
    </citation>
    <scope>NUCLEOTIDE SEQUENCE</scope>
    <source>
        <strain evidence="2">F60267</strain>
    </source>
</reference>
<feature type="signal peptide" evidence="1">
    <location>
        <begin position="1"/>
        <end position="20"/>
    </location>
</feature>
<dbReference type="InterPro" id="IPR011990">
    <property type="entry name" value="TPR-like_helical_dom_sf"/>
</dbReference>
<dbReference type="SUPFAM" id="SSF48452">
    <property type="entry name" value="TPR-like"/>
    <property type="match status" value="2"/>
</dbReference>
<feature type="chain" id="PRO_5045960713" evidence="1">
    <location>
        <begin position="21"/>
        <end position="943"/>
    </location>
</feature>
<sequence>MKGLKALLLPFCLFCGVASGQESFRVELGKDGETIADMRPVFLKFETRPLPAISPAEVARRYQKLFSTTDEPSVRVDALNRLTNIRDRSGQDIGFSPAEEAVVYQQAIESYESILERGAFGGRLDELLYQMAKAHALTGQNEASVKRLQQLVGLYPDSALVPEAWFRVAESAFAAGSYIEAESGYRNLVDGKADAGDLRNKARYMLGWSLYKQGPHAWERAGKRFVAVLDESLPNTESLHQVSESSVDSIDDTLRILALMASQRNGAETLMAWLQPTPLRSWTPLAFDRLADLYAVQGNAEESVATNRAFATYFPSHPQRAGFMAQVVDVWNQASQPVKARAAMADYVALFDNQSDYAALEERYRTKWRDFSRVLADFYYTEGGAGSGSVAARNYASAATYYEGLASRSPAAGEFYRLAGDAWLQAEAYPAALKNYRFAAYDVPGYEHTADAGWAAVALIRAGVSGELAPSEYRPDLNELAVETDRFTAQHGADPRAPELLAYVANRWLEAGNDEQALNYAVRAVTHEQSGPKVRYAGWLVTAQVRQNMLEYGLAERAWREALALAAGESATAAMKQEMPELQQQLATVIYRQGEQAAEAGKPAIAVAHFQRIETVLPGSEIAIKGRFDAANTLLRASEWQPAINELNRFRADYSSHALASDISEKLVLAYTASGQPVRAAGELMDMADGYIDNGQSIATGEGALSYRLRAAELFHAAEANDQRDAIYIDYLASSPVAEDAEEHIRLQTMRQRLIESGRRTTQWRVDLVSAELQSRWHSEQTLQWAAQGALTLGAEAAREFAGIELDIPLEKSLADKQVAMERAQTYFRNAESLGGSEVLPESLYRRAELHRIMASDLMASTPPPELNELEQMQYAMLLEEEAYPFEERAIALHSENHQGIATNGFNAWVEKSLNVLAELHPGRYQRSMRWMSVSVEGGNDGA</sequence>
<dbReference type="InterPro" id="IPR019734">
    <property type="entry name" value="TPR_rpt"/>
</dbReference>
<organism evidence="2 3">
    <name type="scientific">Marinobacter xiaoshiensis</name>
    <dbReference type="NCBI Taxonomy" id="3073652"/>
    <lineage>
        <taxon>Bacteria</taxon>
        <taxon>Pseudomonadati</taxon>
        <taxon>Pseudomonadota</taxon>
        <taxon>Gammaproteobacteria</taxon>
        <taxon>Pseudomonadales</taxon>
        <taxon>Marinobacteraceae</taxon>
        <taxon>Marinobacter</taxon>
    </lineage>
</organism>
<evidence type="ECO:0000256" key="1">
    <source>
        <dbReference type="SAM" id="SignalP"/>
    </source>
</evidence>
<proteinExistence type="predicted"/>